<protein>
    <recommendedName>
        <fullName evidence="2">Phospholipase D-like domain-containing protein</fullName>
    </recommendedName>
</protein>
<dbReference type="EMBL" id="JACHZG010000001">
    <property type="protein sequence ID" value="MBB3327793.1"/>
    <property type="molecule type" value="Genomic_DNA"/>
</dbReference>
<gene>
    <name evidence="3" type="ORF">FHX39_002737</name>
</gene>
<evidence type="ECO:0000256" key="1">
    <source>
        <dbReference type="SAM" id="SignalP"/>
    </source>
</evidence>
<dbReference type="Pfam" id="PF13091">
    <property type="entry name" value="PLDc_2"/>
    <property type="match status" value="1"/>
</dbReference>
<name>A0A7W5JWV7_9ACTN</name>
<keyword evidence="4" id="KW-1185">Reference proteome</keyword>
<dbReference type="SUPFAM" id="SSF56024">
    <property type="entry name" value="Phospholipase D/nuclease"/>
    <property type="match status" value="1"/>
</dbReference>
<evidence type="ECO:0000259" key="2">
    <source>
        <dbReference type="Pfam" id="PF13091"/>
    </source>
</evidence>
<keyword evidence="1" id="KW-0732">Signal</keyword>
<comment type="caution">
    <text evidence="3">The sequence shown here is derived from an EMBL/GenBank/DDBJ whole genome shotgun (WGS) entry which is preliminary data.</text>
</comment>
<evidence type="ECO:0000313" key="4">
    <source>
        <dbReference type="Proteomes" id="UP000565572"/>
    </source>
</evidence>
<sequence>MPHPFRALPGRLAPVVLCCLLALVPLLVGPTSAGAAPVADPPPASVAQYLYSTPSGSAVGPWCHPQDLTPCSLGNDLVRRIDAVPPGGVVDVVMYSTTRVDMAQALVGAAARGVSVRVLTSHPKPDGEKSGDVADRVQVLVDQLRLLRRPVKVGWGSLSRSGRAGIEHRKLVLIDPDPAVDGDEETISDSGNWTYSLDTAYNDRTVVTDRCLYAATRKHLDVLWKDKAAKRIDALPTCDGRRRLWMMPEVRTDPVLAWAKQARCGLGARVTFANFYLTGSKADLVDQLIRFRRAGAYVQVAANDELTGHYSTTQKRRMVAAGIKVYDVSVLLDPVTGRKVYDHQKSLSATGCGEAFSAQGSTTQNSTAYTKNGNAVVTSSVWSDAAAMQAGFATMVAGAHRLTAADLG</sequence>
<dbReference type="Proteomes" id="UP000565572">
    <property type="component" value="Unassembled WGS sequence"/>
</dbReference>
<dbReference type="InterPro" id="IPR025202">
    <property type="entry name" value="PLD-like_dom"/>
</dbReference>
<evidence type="ECO:0000313" key="3">
    <source>
        <dbReference type="EMBL" id="MBB3327793.1"/>
    </source>
</evidence>
<feature type="domain" description="Phospholipase D-like" evidence="2">
    <location>
        <begin position="90"/>
        <end position="224"/>
    </location>
</feature>
<proteinExistence type="predicted"/>
<dbReference type="Gene3D" id="3.30.870.10">
    <property type="entry name" value="Endonuclease Chain A"/>
    <property type="match status" value="1"/>
</dbReference>
<dbReference type="RefSeq" id="WP_183339242.1">
    <property type="nucleotide sequence ID" value="NZ_JACHZG010000001.1"/>
</dbReference>
<feature type="signal peptide" evidence="1">
    <location>
        <begin position="1"/>
        <end position="35"/>
    </location>
</feature>
<dbReference type="AlphaFoldDB" id="A0A7W5JWV7"/>
<accession>A0A7W5JWV7</accession>
<feature type="chain" id="PRO_5030938268" description="Phospholipase D-like domain-containing protein" evidence="1">
    <location>
        <begin position="36"/>
        <end position="408"/>
    </location>
</feature>
<organism evidence="3 4">
    <name type="scientific">Microlunatus antarcticus</name>
    <dbReference type="NCBI Taxonomy" id="53388"/>
    <lineage>
        <taxon>Bacteria</taxon>
        <taxon>Bacillati</taxon>
        <taxon>Actinomycetota</taxon>
        <taxon>Actinomycetes</taxon>
        <taxon>Propionibacteriales</taxon>
        <taxon>Propionibacteriaceae</taxon>
        <taxon>Microlunatus</taxon>
    </lineage>
</organism>
<reference evidence="3 4" key="1">
    <citation type="submission" date="2020-08" db="EMBL/GenBank/DDBJ databases">
        <title>Sequencing the genomes of 1000 actinobacteria strains.</title>
        <authorList>
            <person name="Klenk H.-P."/>
        </authorList>
    </citation>
    <scope>NUCLEOTIDE SEQUENCE [LARGE SCALE GENOMIC DNA]</scope>
    <source>
        <strain evidence="3 4">DSM 11053</strain>
    </source>
</reference>